<keyword evidence="1" id="KW-0732">Signal</keyword>
<name>A0AAN8NUC6_9PEZI</name>
<evidence type="ECO:0000313" key="3">
    <source>
        <dbReference type="Proteomes" id="UP001313282"/>
    </source>
</evidence>
<dbReference type="EMBL" id="JAVHNR010000005">
    <property type="protein sequence ID" value="KAK6343133.1"/>
    <property type="molecule type" value="Genomic_DNA"/>
</dbReference>
<evidence type="ECO:0000313" key="2">
    <source>
        <dbReference type="EMBL" id="KAK6343133.1"/>
    </source>
</evidence>
<sequence>MFAPNSMLVALLLASPFTNALYLKAPVNATSSAASTTSVASTTSEAPLVERRGPLAAPGDEFEGVDPANAAFAGARIQNVTKREEVIPITTPAASNGTATFSTLTVLTTTAPAATGDPKANQRADGGHGVLLRVVDVALRAVGAESSTSTVDLPSPVPFLSTSISLPASTSSGFPQLIIRQVNNTEVEGALHLEVPALNATVASGRAAAPALGRRGARKTRELSNSTIIARGEEKATIPLNTTIIDRRDLKNSTIIARGDLTNSTIVARGNSTGRY</sequence>
<protein>
    <submittedName>
        <fullName evidence="2">Uncharacterized protein</fullName>
    </submittedName>
</protein>
<organism evidence="2 3">
    <name type="scientific">Orbilia javanica</name>
    <dbReference type="NCBI Taxonomy" id="47235"/>
    <lineage>
        <taxon>Eukaryota</taxon>
        <taxon>Fungi</taxon>
        <taxon>Dikarya</taxon>
        <taxon>Ascomycota</taxon>
        <taxon>Pezizomycotina</taxon>
        <taxon>Orbiliomycetes</taxon>
        <taxon>Orbiliales</taxon>
        <taxon>Orbiliaceae</taxon>
        <taxon>Orbilia</taxon>
    </lineage>
</organism>
<comment type="caution">
    <text evidence="2">The sequence shown here is derived from an EMBL/GenBank/DDBJ whole genome shotgun (WGS) entry which is preliminary data.</text>
</comment>
<dbReference type="Proteomes" id="UP001313282">
    <property type="component" value="Unassembled WGS sequence"/>
</dbReference>
<evidence type="ECO:0000256" key="1">
    <source>
        <dbReference type="SAM" id="SignalP"/>
    </source>
</evidence>
<feature type="signal peptide" evidence="1">
    <location>
        <begin position="1"/>
        <end position="20"/>
    </location>
</feature>
<dbReference type="AlphaFoldDB" id="A0AAN8NUC6"/>
<reference evidence="2 3" key="1">
    <citation type="submission" date="2019-10" db="EMBL/GenBank/DDBJ databases">
        <authorList>
            <person name="Palmer J.M."/>
        </authorList>
    </citation>
    <scope>NUCLEOTIDE SEQUENCE [LARGE SCALE GENOMIC DNA]</scope>
    <source>
        <strain evidence="2 3">TWF718</strain>
    </source>
</reference>
<feature type="chain" id="PRO_5043011994" evidence="1">
    <location>
        <begin position="21"/>
        <end position="276"/>
    </location>
</feature>
<keyword evidence="3" id="KW-1185">Reference proteome</keyword>
<accession>A0AAN8NUC6</accession>
<gene>
    <name evidence="2" type="ORF">TWF718_008506</name>
</gene>
<proteinExistence type="predicted"/>